<feature type="non-terminal residue" evidence="1">
    <location>
        <position position="1"/>
    </location>
</feature>
<accession>K2GA07</accession>
<name>K2GA07_9BACT</name>
<protein>
    <submittedName>
        <fullName evidence="1">Uncharacterized protein</fullName>
    </submittedName>
</protein>
<comment type="caution">
    <text evidence="1">The sequence shown here is derived from an EMBL/GenBank/DDBJ whole genome shotgun (WGS) entry which is preliminary data.</text>
</comment>
<gene>
    <name evidence="1" type="ORF">ACD_4C00088G0001</name>
</gene>
<organism evidence="1">
    <name type="scientific">uncultured bacterium</name>
    <name type="common">gcode 4</name>
    <dbReference type="NCBI Taxonomy" id="1234023"/>
    <lineage>
        <taxon>Bacteria</taxon>
        <taxon>environmental samples</taxon>
    </lineage>
</organism>
<reference evidence="1" key="1">
    <citation type="journal article" date="2012" name="Science">
        <title>Fermentation, hydrogen, and sulfur metabolism in multiple uncultivated bacterial phyla.</title>
        <authorList>
            <person name="Wrighton K.C."/>
            <person name="Thomas B.C."/>
            <person name="Sharon I."/>
            <person name="Miller C.S."/>
            <person name="Castelle C.J."/>
            <person name="VerBerkmoes N.C."/>
            <person name="Wilkins M.J."/>
            <person name="Hettich R.L."/>
            <person name="Lipton M.S."/>
            <person name="Williams K.H."/>
            <person name="Long P.E."/>
            <person name="Banfield J.F."/>
        </authorList>
    </citation>
    <scope>NUCLEOTIDE SEQUENCE [LARGE SCALE GENOMIC DNA]</scope>
</reference>
<dbReference type="EMBL" id="AMFJ01000604">
    <property type="protein sequence ID" value="EKE26999.1"/>
    <property type="molecule type" value="Genomic_DNA"/>
</dbReference>
<evidence type="ECO:0000313" key="1">
    <source>
        <dbReference type="EMBL" id="EKE26999.1"/>
    </source>
</evidence>
<proteinExistence type="predicted"/>
<dbReference type="AlphaFoldDB" id="K2GA07"/>
<sequence>AWIIEENWIWYFFECNNDHNKWPLIWNLNLKKFPGKKFIKYFKLWSYKFWEIKEISRLKIMFETLWLNVATKKQDAIKKKLIMLEKEIIRLMPQWKKQLEDSKEILEKQAWIIEENWIWYFCNCKSKLLWPNIWWKNLWSITNETFRKKCWVKFRSIKTKNELKEVFQNLWFKIADEKAENEMKQKIINNPISHNFEKAA</sequence>